<gene>
    <name evidence="2" type="ORF">H6G18_21120</name>
</gene>
<evidence type="ECO:0000256" key="1">
    <source>
        <dbReference type="SAM" id="MobiDB-lite"/>
    </source>
</evidence>
<dbReference type="InterPro" id="IPR022203">
    <property type="entry name" value="DUF3727"/>
</dbReference>
<organism evidence="2 3">
    <name type="scientific">Anabaena subtropica FACHB-260</name>
    <dbReference type="NCBI Taxonomy" id="2692884"/>
    <lineage>
        <taxon>Bacteria</taxon>
        <taxon>Bacillati</taxon>
        <taxon>Cyanobacteriota</taxon>
        <taxon>Cyanophyceae</taxon>
        <taxon>Nostocales</taxon>
        <taxon>Nostocaceae</taxon>
        <taxon>Anabaena</taxon>
    </lineage>
</organism>
<dbReference type="EMBL" id="JACJRF010000050">
    <property type="protein sequence ID" value="MBD2346627.1"/>
    <property type="molecule type" value="Genomic_DNA"/>
</dbReference>
<evidence type="ECO:0000313" key="2">
    <source>
        <dbReference type="EMBL" id="MBD2346627.1"/>
    </source>
</evidence>
<sequence>MFSSPFSEDNDNAPTGSITLTDERGRSLECYVEHSLSVDEQEYVLLLPVDSPIEIFAWEGEDEDEEAILVEFDDAIIDEIFGTAQAVLAEQNLVLKQTAYALTVAGDLPPVEESELFTLEIEDEEADLEPEQLQLLANFYHDEQEYAIYTPLDPLLFFAKITKTGQPVLLSPEEFRKVQPLLEEQLFNEVE</sequence>
<name>A0ABR8CTW7_9NOST</name>
<dbReference type="PANTHER" id="PTHR36061:SF3">
    <property type="entry name" value="OS04G0692200 PROTEIN"/>
    <property type="match status" value="1"/>
</dbReference>
<evidence type="ECO:0000313" key="3">
    <source>
        <dbReference type="Proteomes" id="UP000607281"/>
    </source>
</evidence>
<reference evidence="2 3" key="1">
    <citation type="journal article" date="2020" name="ISME J.">
        <title>Comparative genomics reveals insights into cyanobacterial evolution and habitat adaptation.</title>
        <authorList>
            <person name="Chen M.Y."/>
            <person name="Teng W.K."/>
            <person name="Zhao L."/>
            <person name="Hu C.X."/>
            <person name="Zhou Y.K."/>
            <person name="Han B.P."/>
            <person name="Song L.R."/>
            <person name="Shu W.S."/>
        </authorList>
    </citation>
    <scope>NUCLEOTIDE SEQUENCE [LARGE SCALE GENOMIC DNA]</scope>
    <source>
        <strain evidence="2 3">FACHB-260</strain>
    </source>
</reference>
<protein>
    <submittedName>
        <fullName evidence="2">DUF3727 domain-containing protein</fullName>
    </submittedName>
</protein>
<dbReference type="InterPro" id="IPR009711">
    <property type="entry name" value="UPF0473"/>
</dbReference>
<dbReference type="Pfam" id="PF06949">
    <property type="entry name" value="DUF1292"/>
    <property type="match status" value="1"/>
</dbReference>
<accession>A0ABR8CTW7</accession>
<comment type="caution">
    <text evidence="2">The sequence shown here is derived from an EMBL/GenBank/DDBJ whole genome shotgun (WGS) entry which is preliminary data.</text>
</comment>
<feature type="region of interest" description="Disordered" evidence="1">
    <location>
        <begin position="1"/>
        <end position="20"/>
    </location>
</feature>
<dbReference type="RefSeq" id="WP_190409045.1">
    <property type="nucleotide sequence ID" value="NZ_JACJRF010000050.1"/>
</dbReference>
<proteinExistence type="predicted"/>
<dbReference type="PANTHER" id="PTHR36061">
    <property type="match status" value="1"/>
</dbReference>
<dbReference type="Proteomes" id="UP000607281">
    <property type="component" value="Unassembled WGS sequence"/>
</dbReference>
<keyword evidence="3" id="KW-1185">Reference proteome</keyword>
<dbReference type="Pfam" id="PF12527">
    <property type="entry name" value="DUF3727"/>
    <property type="match status" value="1"/>
</dbReference>